<dbReference type="EMBL" id="GFTR01000121">
    <property type="protein sequence ID" value="JAW16305.1"/>
    <property type="molecule type" value="Transcribed_RNA"/>
</dbReference>
<organism evidence="2">
    <name type="scientific">Panstrongylus lignarius</name>
    <dbReference type="NCBI Taxonomy" id="156445"/>
    <lineage>
        <taxon>Eukaryota</taxon>
        <taxon>Metazoa</taxon>
        <taxon>Ecdysozoa</taxon>
        <taxon>Arthropoda</taxon>
        <taxon>Hexapoda</taxon>
        <taxon>Insecta</taxon>
        <taxon>Pterygota</taxon>
        <taxon>Neoptera</taxon>
        <taxon>Paraneoptera</taxon>
        <taxon>Hemiptera</taxon>
        <taxon>Heteroptera</taxon>
        <taxon>Panheteroptera</taxon>
        <taxon>Cimicomorpha</taxon>
        <taxon>Reduviidae</taxon>
        <taxon>Triatominae</taxon>
        <taxon>Panstrongylus</taxon>
    </lineage>
</organism>
<keyword evidence="1" id="KW-0732">Signal</keyword>
<dbReference type="AlphaFoldDB" id="A0A224XUT8"/>
<feature type="signal peptide" evidence="1">
    <location>
        <begin position="1"/>
        <end position="16"/>
    </location>
</feature>
<feature type="chain" id="PRO_5012217488" evidence="1">
    <location>
        <begin position="17"/>
        <end position="68"/>
    </location>
</feature>
<protein>
    <submittedName>
        <fullName evidence="2">Putative secreted protein</fullName>
    </submittedName>
</protein>
<proteinExistence type="predicted"/>
<reference evidence="2" key="1">
    <citation type="journal article" date="2018" name="PLoS Negl. Trop. Dis.">
        <title>An insight into the salivary gland and fat body transcriptome of Panstrongylus lignarius (Hemiptera: Heteroptera), the main vector of Chagas disease in Peru.</title>
        <authorList>
            <person name="Nevoa J.C."/>
            <person name="Mendes M.T."/>
            <person name="da Silva M.V."/>
            <person name="Soares S.C."/>
            <person name="Oliveira C.J.F."/>
            <person name="Ribeiro J.M.C."/>
        </authorList>
    </citation>
    <scope>NUCLEOTIDE SEQUENCE</scope>
</reference>
<evidence type="ECO:0000256" key="1">
    <source>
        <dbReference type="SAM" id="SignalP"/>
    </source>
</evidence>
<name>A0A224XUT8_9HEMI</name>
<evidence type="ECO:0000313" key="2">
    <source>
        <dbReference type="EMBL" id="JAW16305.1"/>
    </source>
</evidence>
<sequence length="68" mass="7774">MKRLVLFLCGITHSFSCNSFVTYLTPTFPRFSTSRCPLWPTLHPGGLVRIWYTPPNSIFSLVSLSFSF</sequence>
<accession>A0A224XUT8</accession>